<accession>A0A5W3IPJ7</accession>
<dbReference type="EMBL" id="AAHIXF010000019">
    <property type="protein sequence ID" value="EBW6611184.1"/>
    <property type="molecule type" value="Genomic_DNA"/>
</dbReference>
<dbReference type="AlphaFoldDB" id="A0A5W3IPJ7"/>
<feature type="coiled-coil region" evidence="1">
    <location>
        <begin position="80"/>
        <end position="114"/>
    </location>
</feature>
<evidence type="ECO:0000313" key="2">
    <source>
        <dbReference type="EMBL" id="EBW6611184.1"/>
    </source>
</evidence>
<proteinExistence type="predicted"/>
<sequence>MSDEENKIVQLVHPDADEKQLLNVQIENEKTYRQKTCPHYRVRISEVERSFYCSVCNTELDPFEYLLKCARDARHVVTEIETLRQRAGELRTSVANLEREEKNAKARLRSARTAILYAENDLKNVEQGVKK</sequence>
<reference evidence="2" key="1">
    <citation type="submission" date="2018-06" db="EMBL/GenBank/DDBJ databases">
        <authorList>
            <person name="Ashton P.M."/>
            <person name="Dallman T."/>
            <person name="Nair S."/>
            <person name="De Pinna E."/>
            <person name="Peters T."/>
            <person name="Grant K."/>
        </authorList>
    </citation>
    <scope>NUCLEOTIDE SEQUENCE</scope>
    <source>
        <strain evidence="2">246187</strain>
    </source>
</reference>
<comment type="caution">
    <text evidence="2">The sequence shown here is derived from an EMBL/GenBank/DDBJ whole genome shotgun (WGS) entry which is preliminary data.</text>
</comment>
<evidence type="ECO:0000256" key="1">
    <source>
        <dbReference type="SAM" id="Coils"/>
    </source>
</evidence>
<name>A0A5W3IPJ7_SALMU</name>
<protein>
    <submittedName>
        <fullName evidence="2">Uncharacterized protein</fullName>
    </submittedName>
</protein>
<keyword evidence="1" id="KW-0175">Coiled coil</keyword>
<organism evidence="2">
    <name type="scientific">Salmonella muenchen</name>
    <dbReference type="NCBI Taxonomy" id="596"/>
    <lineage>
        <taxon>Bacteria</taxon>
        <taxon>Pseudomonadati</taxon>
        <taxon>Pseudomonadota</taxon>
        <taxon>Gammaproteobacteria</taxon>
        <taxon>Enterobacterales</taxon>
        <taxon>Enterobacteriaceae</taxon>
        <taxon>Salmonella</taxon>
    </lineage>
</organism>
<gene>
    <name evidence="2" type="ORF">DP785_20445</name>
</gene>